<proteinExistence type="predicted"/>
<evidence type="ECO:0000313" key="1">
    <source>
        <dbReference type="EMBL" id="VFR02284.1"/>
    </source>
</evidence>
<evidence type="ECO:0000313" key="2">
    <source>
        <dbReference type="Proteomes" id="UP000595140"/>
    </source>
</evidence>
<name>A0A484NME4_9ASTE</name>
<protein>
    <submittedName>
        <fullName evidence="1">Uncharacterized protein</fullName>
    </submittedName>
</protein>
<reference evidence="1 2" key="1">
    <citation type="submission" date="2018-04" db="EMBL/GenBank/DDBJ databases">
        <authorList>
            <person name="Vogel A."/>
        </authorList>
    </citation>
    <scope>NUCLEOTIDE SEQUENCE [LARGE SCALE GENOMIC DNA]</scope>
</reference>
<accession>A0A484NME4</accession>
<keyword evidence="2" id="KW-1185">Reference proteome</keyword>
<feature type="non-terminal residue" evidence="1">
    <location>
        <position position="1"/>
    </location>
</feature>
<sequence>VSTLRSEQSSTKTMLDRERSAAAIAQVAVRIA</sequence>
<dbReference type="AlphaFoldDB" id="A0A484NME4"/>
<dbReference type="EMBL" id="OOIL02006798">
    <property type="protein sequence ID" value="VFR02284.1"/>
    <property type="molecule type" value="Genomic_DNA"/>
</dbReference>
<dbReference type="Proteomes" id="UP000595140">
    <property type="component" value="Unassembled WGS sequence"/>
</dbReference>
<gene>
    <name evidence="1" type="ORF">CCAM_LOCUS44059</name>
</gene>
<organism evidence="1 2">
    <name type="scientific">Cuscuta campestris</name>
    <dbReference type="NCBI Taxonomy" id="132261"/>
    <lineage>
        <taxon>Eukaryota</taxon>
        <taxon>Viridiplantae</taxon>
        <taxon>Streptophyta</taxon>
        <taxon>Embryophyta</taxon>
        <taxon>Tracheophyta</taxon>
        <taxon>Spermatophyta</taxon>
        <taxon>Magnoliopsida</taxon>
        <taxon>eudicotyledons</taxon>
        <taxon>Gunneridae</taxon>
        <taxon>Pentapetalae</taxon>
        <taxon>asterids</taxon>
        <taxon>lamiids</taxon>
        <taxon>Solanales</taxon>
        <taxon>Convolvulaceae</taxon>
        <taxon>Cuscuteae</taxon>
        <taxon>Cuscuta</taxon>
        <taxon>Cuscuta subgen. Grammica</taxon>
        <taxon>Cuscuta sect. Cleistogrammica</taxon>
    </lineage>
</organism>